<dbReference type="AlphaFoldDB" id="A0A663F067"/>
<dbReference type="PROSITE" id="PS50835">
    <property type="entry name" value="IG_LIKE"/>
    <property type="match status" value="1"/>
</dbReference>
<reference evidence="6" key="2">
    <citation type="submission" date="2025-09" db="UniProtKB">
        <authorList>
            <consortium name="Ensembl"/>
        </authorList>
    </citation>
    <scope>IDENTIFICATION</scope>
</reference>
<sequence length="145" mass="15388">MLCLEKREGWVKGVLGLCSASHWLRAAVQLVESGGGLQPPGGSLRLLCKGSGFTFGGTSVSWVRQAPGKGLERVASIDSGGGCKYYTQSVKGRFTITRDNSQSTVTLQMNSLRADDTATYYCAKYNDNADGPDPGSEPQHPNAVS</sequence>
<dbReference type="Proteomes" id="UP000472275">
    <property type="component" value="Unassembled WGS sequence"/>
</dbReference>
<dbReference type="InterPro" id="IPR050199">
    <property type="entry name" value="IgHV"/>
</dbReference>
<dbReference type="PANTHER" id="PTHR23266">
    <property type="entry name" value="IMMUNOGLOBULIN HEAVY CHAIN"/>
    <property type="match status" value="1"/>
</dbReference>
<name>A0A663F067_AQUCH</name>
<evidence type="ECO:0000256" key="2">
    <source>
        <dbReference type="ARBA" id="ARBA00023130"/>
    </source>
</evidence>
<keyword evidence="2" id="KW-1064">Adaptive immunity</keyword>
<dbReference type="InParanoid" id="A0A663F067"/>
<evidence type="ECO:0000313" key="7">
    <source>
        <dbReference type="Proteomes" id="UP000472275"/>
    </source>
</evidence>
<dbReference type="SMART" id="SM00406">
    <property type="entry name" value="IGv"/>
    <property type="match status" value="1"/>
</dbReference>
<dbReference type="InterPro" id="IPR007110">
    <property type="entry name" value="Ig-like_dom"/>
</dbReference>
<keyword evidence="1" id="KW-0391">Immunity</keyword>
<dbReference type="Gene3D" id="2.60.40.10">
    <property type="entry name" value="Immunoglobulins"/>
    <property type="match status" value="1"/>
</dbReference>
<dbReference type="SUPFAM" id="SSF48726">
    <property type="entry name" value="Immunoglobulin"/>
    <property type="match status" value="1"/>
</dbReference>
<dbReference type="GO" id="GO:0002250">
    <property type="term" value="P:adaptive immune response"/>
    <property type="evidence" value="ECO:0007669"/>
    <property type="project" value="UniProtKB-KW"/>
</dbReference>
<proteinExistence type="predicted"/>
<protein>
    <recommendedName>
        <fullName evidence="5">Ig-like domain-containing protein</fullName>
    </recommendedName>
</protein>
<accession>A0A663F067</accession>
<evidence type="ECO:0000259" key="5">
    <source>
        <dbReference type="PROSITE" id="PS50835"/>
    </source>
</evidence>
<dbReference type="Ensembl" id="ENSACCT00020018705.1">
    <property type="protein sequence ID" value="ENSACCP00020017922.1"/>
    <property type="gene ID" value="ENSACCG00020012318.1"/>
</dbReference>
<feature type="domain" description="Ig-like" evidence="5">
    <location>
        <begin position="41"/>
        <end position="145"/>
    </location>
</feature>
<dbReference type="GeneTree" id="ENSGT01050000244936"/>
<evidence type="ECO:0000256" key="1">
    <source>
        <dbReference type="ARBA" id="ARBA00022859"/>
    </source>
</evidence>
<dbReference type="FunFam" id="2.60.40.10:FF:002198">
    <property type="entry name" value="Immunoglobulin heavy variable 5-2"/>
    <property type="match status" value="1"/>
</dbReference>
<organism evidence="6 7">
    <name type="scientific">Aquila chrysaetos chrysaetos</name>
    <dbReference type="NCBI Taxonomy" id="223781"/>
    <lineage>
        <taxon>Eukaryota</taxon>
        <taxon>Metazoa</taxon>
        <taxon>Chordata</taxon>
        <taxon>Craniata</taxon>
        <taxon>Vertebrata</taxon>
        <taxon>Euteleostomi</taxon>
        <taxon>Archelosauria</taxon>
        <taxon>Archosauria</taxon>
        <taxon>Dinosauria</taxon>
        <taxon>Saurischia</taxon>
        <taxon>Theropoda</taxon>
        <taxon>Coelurosauria</taxon>
        <taxon>Aves</taxon>
        <taxon>Neognathae</taxon>
        <taxon>Neoaves</taxon>
        <taxon>Telluraves</taxon>
        <taxon>Accipitrimorphae</taxon>
        <taxon>Accipitriformes</taxon>
        <taxon>Accipitridae</taxon>
        <taxon>Accipitrinae</taxon>
        <taxon>Aquila</taxon>
    </lineage>
</organism>
<dbReference type="InterPro" id="IPR036179">
    <property type="entry name" value="Ig-like_dom_sf"/>
</dbReference>
<dbReference type="GO" id="GO:0019814">
    <property type="term" value="C:immunoglobulin complex"/>
    <property type="evidence" value="ECO:0007669"/>
    <property type="project" value="UniProtKB-KW"/>
</dbReference>
<evidence type="ECO:0000256" key="4">
    <source>
        <dbReference type="SAM" id="MobiDB-lite"/>
    </source>
</evidence>
<reference evidence="6" key="1">
    <citation type="submission" date="2025-08" db="UniProtKB">
        <authorList>
            <consortium name="Ensembl"/>
        </authorList>
    </citation>
    <scope>IDENTIFICATION</scope>
</reference>
<evidence type="ECO:0000313" key="6">
    <source>
        <dbReference type="Ensembl" id="ENSACCP00020017922.1"/>
    </source>
</evidence>
<dbReference type="InterPro" id="IPR013106">
    <property type="entry name" value="Ig_V-set"/>
</dbReference>
<feature type="region of interest" description="Disordered" evidence="4">
    <location>
        <begin position="125"/>
        <end position="145"/>
    </location>
</feature>
<dbReference type="GO" id="GO:0005576">
    <property type="term" value="C:extracellular region"/>
    <property type="evidence" value="ECO:0007669"/>
    <property type="project" value="UniProtKB-ARBA"/>
</dbReference>
<keyword evidence="3" id="KW-1280">Immunoglobulin</keyword>
<dbReference type="Pfam" id="PF07686">
    <property type="entry name" value="V-set"/>
    <property type="match status" value="1"/>
</dbReference>
<keyword evidence="7" id="KW-1185">Reference proteome</keyword>
<dbReference type="InterPro" id="IPR013783">
    <property type="entry name" value="Ig-like_fold"/>
</dbReference>
<evidence type="ECO:0000256" key="3">
    <source>
        <dbReference type="ARBA" id="ARBA00043265"/>
    </source>
</evidence>